<dbReference type="EMBL" id="DS469644">
    <property type="protein sequence ID" value="EDO37549.1"/>
    <property type="molecule type" value="Genomic_DNA"/>
</dbReference>
<dbReference type="GO" id="GO:0000981">
    <property type="term" value="F:DNA-binding transcription factor activity, RNA polymerase II-specific"/>
    <property type="evidence" value="ECO:0000318"/>
    <property type="project" value="GO_Central"/>
</dbReference>
<dbReference type="GO" id="GO:0005634">
    <property type="term" value="C:nucleus"/>
    <property type="evidence" value="ECO:0000318"/>
    <property type="project" value="GO_Central"/>
</dbReference>
<proteinExistence type="predicted"/>
<evidence type="ECO:0000256" key="1">
    <source>
        <dbReference type="ARBA" id="ARBA00023242"/>
    </source>
</evidence>
<dbReference type="GO" id="GO:0006357">
    <property type="term" value="P:regulation of transcription by RNA polymerase II"/>
    <property type="evidence" value="ECO:0000318"/>
    <property type="project" value="GO_Central"/>
</dbReference>
<dbReference type="GO" id="GO:0030154">
    <property type="term" value="P:cell differentiation"/>
    <property type="evidence" value="ECO:0000318"/>
    <property type="project" value="GO_Central"/>
</dbReference>
<evidence type="ECO:0000256" key="2">
    <source>
        <dbReference type="SAM" id="MobiDB-lite"/>
    </source>
</evidence>
<dbReference type="InterPro" id="IPR006715">
    <property type="entry name" value="ETS_PEA3_N"/>
</dbReference>
<protein>
    <recommendedName>
        <fullName evidence="3">PEA3-type ETS-domain transcription factor N-terminal domain-containing protein</fullName>
    </recommendedName>
</protein>
<dbReference type="Proteomes" id="UP000001593">
    <property type="component" value="Unassembled WGS sequence"/>
</dbReference>
<name>A7SFF4_NEMVE</name>
<reference evidence="4 5" key="1">
    <citation type="journal article" date="2007" name="Science">
        <title>Sea anemone genome reveals ancestral eumetazoan gene repertoire and genomic organization.</title>
        <authorList>
            <person name="Putnam N.H."/>
            <person name="Srivastava M."/>
            <person name="Hellsten U."/>
            <person name="Dirks B."/>
            <person name="Chapman J."/>
            <person name="Salamov A."/>
            <person name="Terry A."/>
            <person name="Shapiro H."/>
            <person name="Lindquist E."/>
            <person name="Kapitonov V.V."/>
            <person name="Jurka J."/>
            <person name="Genikhovich G."/>
            <person name="Grigoriev I.V."/>
            <person name="Lucas S.M."/>
            <person name="Steele R.E."/>
            <person name="Finnerty J.R."/>
            <person name="Technau U."/>
            <person name="Martindale M.Q."/>
            <person name="Rokhsar D.S."/>
        </authorList>
    </citation>
    <scope>NUCLEOTIDE SEQUENCE [LARGE SCALE GENOMIC DNA]</scope>
    <source>
        <strain evidence="5">CH2 X CH6</strain>
    </source>
</reference>
<accession>A7SFF4</accession>
<evidence type="ECO:0000313" key="5">
    <source>
        <dbReference type="Proteomes" id="UP000001593"/>
    </source>
</evidence>
<feature type="compositionally biased region" description="Polar residues" evidence="2">
    <location>
        <begin position="112"/>
        <end position="128"/>
    </location>
</feature>
<dbReference type="InParanoid" id="A7SFF4"/>
<dbReference type="Pfam" id="PF04621">
    <property type="entry name" value="ETS_PEA3_N"/>
    <property type="match status" value="1"/>
</dbReference>
<feature type="region of interest" description="Disordered" evidence="2">
    <location>
        <begin position="103"/>
        <end position="128"/>
    </location>
</feature>
<gene>
    <name evidence="4" type="ORF">NEMVEDRAFT_v1g211452</name>
</gene>
<evidence type="ECO:0000313" key="4">
    <source>
        <dbReference type="EMBL" id="EDO37549.1"/>
    </source>
</evidence>
<keyword evidence="1" id="KW-0539">Nucleus</keyword>
<dbReference type="HOGENOM" id="CLU_994988_0_0_1"/>
<organism evidence="4 5">
    <name type="scientific">Nematostella vectensis</name>
    <name type="common">Starlet sea anemone</name>
    <dbReference type="NCBI Taxonomy" id="45351"/>
    <lineage>
        <taxon>Eukaryota</taxon>
        <taxon>Metazoa</taxon>
        <taxon>Cnidaria</taxon>
        <taxon>Anthozoa</taxon>
        <taxon>Hexacorallia</taxon>
        <taxon>Actiniaria</taxon>
        <taxon>Edwardsiidae</taxon>
        <taxon>Nematostella</taxon>
    </lineage>
</organism>
<keyword evidence="5" id="KW-1185">Reference proteome</keyword>
<dbReference type="AlphaFoldDB" id="A7SFF4"/>
<evidence type="ECO:0000259" key="3">
    <source>
        <dbReference type="Pfam" id="PF04621"/>
    </source>
</evidence>
<sequence length="280" mass="32494">MYHLLATHQQFDQEVPHMIPQLQSRVLETRRKLTSLQHRSKSGQSLTVDSQELFQDLSQMQEQWLTEVRPFHPVATDEQYVPQLDSSRAPSKEGNYVTHVKAEPKEQPCEPVNTQETVRTLNSSGKMENDSSPYMKMMGDAANTSPLVYSCGTQPSSFHCMKSYRQLAYDNLAAFEGAPQTYAPVKQEPIDYSTASDNPYEQAPSVYDPNLHSFYDEPLPYADRYKDYHKEYKDYFEHKEMKDYRDAVKLSLKKAITKRIVVKLSKLIRKFYPQFLKILS</sequence>
<feature type="domain" description="PEA3-type ETS-domain transcription factor N-terminal" evidence="3">
    <location>
        <begin position="11"/>
        <end position="157"/>
    </location>
</feature>